<dbReference type="PANTHER" id="PTHR46706:SF12">
    <property type="entry name" value="PROTEIN QUA-1-RELATED"/>
    <property type="match status" value="1"/>
</dbReference>
<reference evidence="2 3" key="1">
    <citation type="submission" date="2018-08" db="EMBL/GenBank/DDBJ databases">
        <authorList>
            <person name="Laetsch R D."/>
            <person name="Stevens L."/>
            <person name="Kumar S."/>
            <person name="Blaxter L. M."/>
        </authorList>
    </citation>
    <scope>NUCLEOTIDE SEQUENCE [LARGE SCALE GENOMIC DNA]</scope>
</reference>
<sequence>MVKILILQCCTFPGLRFSQEVGLTNVGPGEAITGGEVIRDGRQISFDVIANVRKVVDANTHIVSYEVTVRRMHCLPDPPEPVVNFEKDASDEIVKVLTRGIDLSTFRKEKTLKKEKVEELQGRKAFTDLTAHKTDGKKQYRKIESDEKGSMKTDVPNRSEVMLKRGEADVKAEIALKPDVVAQSLPIPLSSQRSEIGSGGTGSSFSSENGISFANANNPIIQGEPKAFGQQQVTVFNEQPPPQLPLREPEFGFESVQKQIPGQNVQPEQNYNHQPCATQCQQTSCFLRRCNQGLDPVFGIPTFAPPLFPLTFPTLPTLGFPTVAPQTFQPFIGHTYPTIAPPPSQPPLHPLSGYFNPANSGHVTSFNSPTYFPTTDTKRNVNVNGRFTQLSISPITYASTTPASNAISTETSTVLSGRPVLFSGNQASRSQITSKPLSTFEEFMARLGYHNVSLATLAPAGALVFPSDFTVATPFPPLSPLLYAATTAPENYVQMFIPKTGAQPSQPDQYRRSPVLYAPQQWSRTDLDDTMLQRTSLRQF</sequence>
<proteinExistence type="predicted"/>
<name>A0A498SV57_ACAVI</name>
<organism evidence="2 3">
    <name type="scientific">Acanthocheilonema viteae</name>
    <name type="common">Filarial nematode worm</name>
    <name type="synonym">Dipetalonema viteae</name>
    <dbReference type="NCBI Taxonomy" id="6277"/>
    <lineage>
        <taxon>Eukaryota</taxon>
        <taxon>Metazoa</taxon>
        <taxon>Ecdysozoa</taxon>
        <taxon>Nematoda</taxon>
        <taxon>Chromadorea</taxon>
        <taxon>Rhabditida</taxon>
        <taxon>Spirurina</taxon>
        <taxon>Spiruromorpha</taxon>
        <taxon>Filarioidea</taxon>
        <taxon>Onchocercidae</taxon>
        <taxon>Acanthocheilonema</taxon>
    </lineage>
</organism>
<evidence type="ECO:0000313" key="3">
    <source>
        <dbReference type="Proteomes" id="UP000276991"/>
    </source>
</evidence>
<evidence type="ECO:0000256" key="1">
    <source>
        <dbReference type="ARBA" id="ARBA00022473"/>
    </source>
</evidence>
<dbReference type="EMBL" id="UPTC01003051">
    <property type="protein sequence ID" value="VBB34099.1"/>
    <property type="molecule type" value="Genomic_DNA"/>
</dbReference>
<dbReference type="OrthoDB" id="5860691at2759"/>
<gene>
    <name evidence="2" type="ORF">NAV_LOCUS8890</name>
</gene>
<dbReference type="PANTHER" id="PTHR46706">
    <property type="entry name" value="PROTEIN QUA-1-RELATED"/>
    <property type="match status" value="1"/>
</dbReference>
<dbReference type="STRING" id="6277.A0A498SV57"/>
<keyword evidence="3" id="KW-1185">Reference proteome</keyword>
<evidence type="ECO:0000313" key="2">
    <source>
        <dbReference type="EMBL" id="VBB34099.1"/>
    </source>
</evidence>
<keyword evidence="1" id="KW-0217">Developmental protein</keyword>
<dbReference type="Proteomes" id="UP000276991">
    <property type="component" value="Unassembled WGS sequence"/>
</dbReference>
<dbReference type="AlphaFoldDB" id="A0A498SV57"/>
<protein>
    <submittedName>
        <fullName evidence="2">Uncharacterized protein</fullName>
    </submittedName>
</protein>
<accession>A0A498SV57</accession>
<dbReference type="InterPro" id="IPR052140">
    <property type="entry name" value="Dev_Signal_Hedgehog-like"/>
</dbReference>